<comment type="caution">
    <text evidence="3">The sequence shown here is derived from an EMBL/GenBank/DDBJ whole genome shotgun (WGS) entry which is preliminary data.</text>
</comment>
<proteinExistence type="inferred from homology"/>
<evidence type="ECO:0000313" key="4">
    <source>
        <dbReference type="Proteomes" id="UP001501196"/>
    </source>
</evidence>
<dbReference type="Pfam" id="PF08327">
    <property type="entry name" value="AHSA1"/>
    <property type="match status" value="1"/>
</dbReference>
<dbReference type="InterPro" id="IPR013538">
    <property type="entry name" value="ASHA1/2-like_C"/>
</dbReference>
<name>A0ABP5FP66_9MICO</name>
<dbReference type="Gene3D" id="3.30.530.20">
    <property type="match status" value="1"/>
</dbReference>
<dbReference type="EMBL" id="BAAAPW010000002">
    <property type="protein sequence ID" value="GAA2030647.1"/>
    <property type="molecule type" value="Genomic_DNA"/>
</dbReference>
<dbReference type="InterPro" id="IPR023393">
    <property type="entry name" value="START-like_dom_sf"/>
</dbReference>
<comment type="similarity">
    <text evidence="1">Belongs to the AHA1 family.</text>
</comment>
<feature type="domain" description="Activator of Hsp90 ATPase homologue 1/2-like C-terminal" evidence="2">
    <location>
        <begin position="33"/>
        <end position="155"/>
    </location>
</feature>
<evidence type="ECO:0000313" key="3">
    <source>
        <dbReference type="EMBL" id="GAA2030647.1"/>
    </source>
</evidence>
<organism evidence="3 4">
    <name type="scientific">Agromyces tropicus</name>
    <dbReference type="NCBI Taxonomy" id="555371"/>
    <lineage>
        <taxon>Bacteria</taxon>
        <taxon>Bacillati</taxon>
        <taxon>Actinomycetota</taxon>
        <taxon>Actinomycetes</taxon>
        <taxon>Micrococcales</taxon>
        <taxon>Microbacteriaceae</taxon>
        <taxon>Agromyces</taxon>
    </lineage>
</organism>
<evidence type="ECO:0000256" key="1">
    <source>
        <dbReference type="ARBA" id="ARBA00006817"/>
    </source>
</evidence>
<evidence type="ECO:0000259" key="2">
    <source>
        <dbReference type="Pfam" id="PF08327"/>
    </source>
</evidence>
<reference evidence="4" key="1">
    <citation type="journal article" date="2019" name="Int. J. Syst. Evol. Microbiol.">
        <title>The Global Catalogue of Microorganisms (GCM) 10K type strain sequencing project: providing services to taxonomists for standard genome sequencing and annotation.</title>
        <authorList>
            <consortium name="The Broad Institute Genomics Platform"/>
            <consortium name="The Broad Institute Genome Sequencing Center for Infectious Disease"/>
            <person name="Wu L."/>
            <person name="Ma J."/>
        </authorList>
    </citation>
    <scope>NUCLEOTIDE SEQUENCE [LARGE SCALE GENOMIC DNA]</scope>
    <source>
        <strain evidence="4">JCM 15672</strain>
    </source>
</reference>
<protein>
    <submittedName>
        <fullName evidence="3">SRPBCC family protein</fullName>
    </submittedName>
</protein>
<keyword evidence="4" id="KW-1185">Reference proteome</keyword>
<sequence>MRSTRTSRPSVATAMPETVFDIERTFAIDRVTMWSLWTDAAHAARWMRPSVTDYGPTDATIDARPGGAYRFEMHGPDATYATSGTYVDVDPMDRLSFTWRWDGSDEETLVEVRFADDADGTRVRITHTRFASAESAERHGDGWRGCLDSIAAVFEPSPG</sequence>
<dbReference type="SUPFAM" id="SSF55961">
    <property type="entry name" value="Bet v1-like"/>
    <property type="match status" value="1"/>
</dbReference>
<dbReference type="Proteomes" id="UP001501196">
    <property type="component" value="Unassembled WGS sequence"/>
</dbReference>
<gene>
    <name evidence="3" type="ORF">GCM10009819_13010</name>
</gene>
<accession>A0ABP5FP66</accession>
<dbReference type="CDD" id="cd07814">
    <property type="entry name" value="SRPBCC_CalC_Aha1-like"/>
    <property type="match status" value="1"/>
</dbReference>